<keyword evidence="4 5" id="KW-0732">Signal</keyword>
<dbReference type="PANTHER" id="PTHR30290">
    <property type="entry name" value="PERIPLASMIC BINDING COMPONENT OF ABC TRANSPORTER"/>
    <property type="match status" value="1"/>
</dbReference>
<feature type="chain" id="PRO_5046187919" evidence="5">
    <location>
        <begin position="25"/>
        <end position="583"/>
    </location>
</feature>
<comment type="caution">
    <text evidence="7">The sequence shown here is derived from an EMBL/GenBank/DDBJ whole genome shotgun (WGS) entry which is preliminary data.</text>
</comment>
<dbReference type="PANTHER" id="PTHR30290:SF10">
    <property type="entry name" value="PERIPLASMIC OLIGOPEPTIDE-BINDING PROTEIN-RELATED"/>
    <property type="match status" value="1"/>
</dbReference>
<dbReference type="EMBL" id="JAEPRJ010000001">
    <property type="protein sequence ID" value="MBK5897382.1"/>
    <property type="molecule type" value="Genomic_DNA"/>
</dbReference>
<evidence type="ECO:0000256" key="3">
    <source>
        <dbReference type="ARBA" id="ARBA00022448"/>
    </source>
</evidence>
<dbReference type="InterPro" id="IPR039424">
    <property type="entry name" value="SBP_5"/>
</dbReference>
<evidence type="ECO:0000256" key="1">
    <source>
        <dbReference type="ARBA" id="ARBA00004196"/>
    </source>
</evidence>
<dbReference type="InterPro" id="IPR000914">
    <property type="entry name" value="SBP_5_dom"/>
</dbReference>
<dbReference type="Proteomes" id="UP000604730">
    <property type="component" value="Unassembled WGS sequence"/>
</dbReference>
<reference evidence="7 8" key="1">
    <citation type="submission" date="2021-01" db="EMBL/GenBank/DDBJ databases">
        <title>Isolation and description of Catonella massiliensis sp. nov., a novel Catonella species, isolated from a stable periodontitis subject.</title>
        <authorList>
            <person name="Antezack A."/>
            <person name="Boxberger M."/>
            <person name="La Scola B."/>
            <person name="Monnet-Corti V."/>
        </authorList>
    </citation>
    <scope>NUCLEOTIDE SEQUENCE [LARGE SCALE GENOMIC DNA]</scope>
    <source>
        <strain evidence="7 8">Marseille-Q4567</strain>
    </source>
</reference>
<organism evidence="7 8">
    <name type="scientific">Catonella massiliensis</name>
    <dbReference type="NCBI Taxonomy" id="2799636"/>
    <lineage>
        <taxon>Bacteria</taxon>
        <taxon>Bacillati</taxon>
        <taxon>Bacillota</taxon>
        <taxon>Clostridia</taxon>
        <taxon>Lachnospirales</taxon>
        <taxon>Lachnospiraceae</taxon>
        <taxon>Catonella</taxon>
    </lineage>
</organism>
<dbReference type="Gene3D" id="3.40.190.10">
    <property type="entry name" value="Periplasmic binding protein-like II"/>
    <property type="match status" value="1"/>
</dbReference>
<dbReference type="RefSeq" id="WP_208428870.1">
    <property type="nucleotide sequence ID" value="NZ_JAEPRJ010000001.1"/>
</dbReference>
<evidence type="ECO:0000256" key="2">
    <source>
        <dbReference type="ARBA" id="ARBA00005695"/>
    </source>
</evidence>
<dbReference type="Gene3D" id="3.10.105.10">
    <property type="entry name" value="Dipeptide-binding Protein, Domain 3"/>
    <property type="match status" value="1"/>
</dbReference>
<gene>
    <name evidence="7" type="ORF">JJN12_06195</name>
</gene>
<dbReference type="CDD" id="cd08504">
    <property type="entry name" value="PBP2_OppA"/>
    <property type="match status" value="1"/>
</dbReference>
<keyword evidence="3" id="KW-0813">Transport</keyword>
<accession>A0ABS1IZS5</accession>
<dbReference type="PIRSF" id="PIRSF002741">
    <property type="entry name" value="MppA"/>
    <property type="match status" value="1"/>
</dbReference>
<comment type="similarity">
    <text evidence="2">Belongs to the bacterial solute-binding protein 5 family.</text>
</comment>
<dbReference type="Gene3D" id="3.90.76.10">
    <property type="entry name" value="Dipeptide-binding Protein, Domain 1"/>
    <property type="match status" value="1"/>
</dbReference>
<keyword evidence="8" id="KW-1185">Reference proteome</keyword>
<dbReference type="InterPro" id="IPR030678">
    <property type="entry name" value="Peptide/Ni-bd"/>
</dbReference>
<evidence type="ECO:0000256" key="4">
    <source>
        <dbReference type="ARBA" id="ARBA00022729"/>
    </source>
</evidence>
<comment type="subcellular location">
    <subcellularLocation>
        <location evidence="1">Cell envelope</location>
    </subcellularLocation>
</comment>
<dbReference type="Pfam" id="PF00496">
    <property type="entry name" value="SBP_bac_5"/>
    <property type="match status" value="1"/>
</dbReference>
<dbReference type="PROSITE" id="PS51257">
    <property type="entry name" value="PROKAR_LIPOPROTEIN"/>
    <property type="match status" value="1"/>
</dbReference>
<feature type="signal peptide" evidence="5">
    <location>
        <begin position="1"/>
        <end position="24"/>
    </location>
</feature>
<evidence type="ECO:0000256" key="5">
    <source>
        <dbReference type="SAM" id="SignalP"/>
    </source>
</evidence>
<feature type="domain" description="Solute-binding protein family 5" evidence="6">
    <location>
        <begin position="114"/>
        <end position="501"/>
    </location>
</feature>
<proteinExistence type="inferred from homology"/>
<protein>
    <submittedName>
        <fullName evidence="7">Peptide ABC transporter substrate-binding protein</fullName>
    </submittedName>
</protein>
<name>A0ABS1IZS5_9FIRM</name>
<dbReference type="SUPFAM" id="SSF53850">
    <property type="entry name" value="Periplasmic binding protein-like II"/>
    <property type="match status" value="1"/>
</dbReference>
<sequence>MRKRKVFLSGILAVTMILSITACGGGASKNDSASGTVTSTAKNSLVSSSASAGNASASVEGEEKDAEQYINAFVNADPASIDAQKGSDIYGNVIVNGIYEPLLRLSEKPDGMTELIPAGASEYKVSDDKTVYTFTIRDGMTWEDGQALTAKDYEYGIKRAADPNTAAEQGFLLAPIKNFSKVNSGKAGVDELGVKAIDDKTLEITLEAPTSYFMKLLPFRIMFPQRKDIVEQYGETFGAEADTVMGCGPYKLTEWNHNSNLTLEKSDTYWDKENVMNDTVNIRVMSDVNTVMNAFQTGEIDVVSTSLEEWREKFNNRENTKSAKILLPSVDYMTINHKDKLLSNKKIRQALLIALDRKGFNETFFKGKNIEALHWVPGCISCGDVNYREFAGEPVKKVAEANPDPKKLFIEGMKELGLGEDPSKVEINFICVSNPRLKSFGEYIQECYSKVLGINLKIEQMEWPILSGKVNKGDYQLAYLAWTADYDDPSAMLALFTSNAEAVNTGWKNEKYDNLIKDASEASDMSKAAELYKEAEELLMDEAVVIPIINGESTMYWNDYMRNVTLNQFTSTGYKPRYTVGRP</sequence>
<evidence type="ECO:0000313" key="7">
    <source>
        <dbReference type="EMBL" id="MBK5897382.1"/>
    </source>
</evidence>
<evidence type="ECO:0000259" key="6">
    <source>
        <dbReference type="Pfam" id="PF00496"/>
    </source>
</evidence>
<evidence type="ECO:0000313" key="8">
    <source>
        <dbReference type="Proteomes" id="UP000604730"/>
    </source>
</evidence>